<organism evidence="1">
    <name type="scientific">Anguilla anguilla</name>
    <name type="common">European freshwater eel</name>
    <name type="synonym">Muraena anguilla</name>
    <dbReference type="NCBI Taxonomy" id="7936"/>
    <lineage>
        <taxon>Eukaryota</taxon>
        <taxon>Metazoa</taxon>
        <taxon>Chordata</taxon>
        <taxon>Craniata</taxon>
        <taxon>Vertebrata</taxon>
        <taxon>Euteleostomi</taxon>
        <taxon>Actinopterygii</taxon>
        <taxon>Neopterygii</taxon>
        <taxon>Teleostei</taxon>
        <taxon>Anguilliformes</taxon>
        <taxon>Anguillidae</taxon>
        <taxon>Anguilla</taxon>
    </lineage>
</organism>
<sequence>MVFSLGKQLGFVIFAFYNNNNNNNNNTIPFHSLEFEIGKSKKVFCVLNLL</sequence>
<reference evidence="1" key="2">
    <citation type="journal article" date="2015" name="Fish Shellfish Immunol.">
        <title>Early steps in the European eel (Anguilla anguilla)-Vibrio vulnificus interaction in the gills: Role of the RtxA13 toxin.</title>
        <authorList>
            <person name="Callol A."/>
            <person name="Pajuelo D."/>
            <person name="Ebbesson L."/>
            <person name="Teles M."/>
            <person name="MacKenzie S."/>
            <person name="Amaro C."/>
        </authorList>
    </citation>
    <scope>NUCLEOTIDE SEQUENCE</scope>
</reference>
<name>A0A0E9TUQ4_ANGAN</name>
<accession>A0A0E9TUQ4</accession>
<evidence type="ECO:0000313" key="1">
    <source>
        <dbReference type="EMBL" id="JAH56453.1"/>
    </source>
</evidence>
<dbReference type="AlphaFoldDB" id="A0A0E9TUQ4"/>
<reference evidence="1" key="1">
    <citation type="submission" date="2014-11" db="EMBL/GenBank/DDBJ databases">
        <authorList>
            <person name="Amaro Gonzalez C."/>
        </authorList>
    </citation>
    <scope>NUCLEOTIDE SEQUENCE</scope>
</reference>
<dbReference type="EMBL" id="GBXM01052124">
    <property type="protein sequence ID" value="JAH56453.1"/>
    <property type="molecule type" value="Transcribed_RNA"/>
</dbReference>
<protein>
    <submittedName>
        <fullName evidence="1">Uncharacterized protein</fullName>
    </submittedName>
</protein>
<proteinExistence type="predicted"/>